<sequence length="285" mass="31029">MGKKIENLKVEQRSLTPSSNGEAKKIEVKKPPKVFVFFIGGAGDRRSFMGSGPNYNVQAVSDNFSSVFSKEIAGGMAEFSYNGYYEVHGKEEIDALIDKVKLNKSTKVYIVGHSLGGWNGAHFSQKLSARGFSVEMLITLDPVGENPVLKGVADIYAMPPEPVAKYWLNIHYEQSNVKSIYKGATSGSWVGFKNSVTDVTSNIVAETGRRWMIGADKQITPADVVLKGGGGAVVGRFWDPKRMPDLSCIVDIAHVDTLPAMKVVLSNGKTGWQMFESSVRGNLGE</sequence>
<accession>A0ABV0H5E6</accession>
<dbReference type="Gene3D" id="3.40.50.1820">
    <property type="entry name" value="alpha/beta hydrolase"/>
    <property type="match status" value="1"/>
</dbReference>
<evidence type="ECO:0000313" key="1">
    <source>
        <dbReference type="EMBL" id="MEO3955187.1"/>
    </source>
</evidence>
<reference evidence="1 2" key="1">
    <citation type="submission" date="2024-05" db="EMBL/GenBank/DDBJ databases">
        <authorList>
            <person name="De Oliveira J.P."/>
            <person name="Noriler S.A."/>
            <person name="De Oliveira A.G."/>
            <person name="Sipoli D.S."/>
        </authorList>
    </citation>
    <scope>NUCLEOTIDE SEQUENCE [LARGE SCALE GENOMIC DNA]</scope>
    <source>
        <strain evidence="1 2">LABIM186</strain>
    </source>
</reference>
<protein>
    <recommendedName>
        <fullName evidence="3">Alpha/beta hydrolase</fullName>
    </recommendedName>
</protein>
<dbReference type="RefSeq" id="WP_346195296.1">
    <property type="nucleotide sequence ID" value="NZ_JBDJHV010000021.1"/>
</dbReference>
<evidence type="ECO:0008006" key="3">
    <source>
        <dbReference type="Google" id="ProtNLM"/>
    </source>
</evidence>
<comment type="caution">
    <text evidence="1">The sequence shown here is derived from an EMBL/GenBank/DDBJ whole genome shotgun (WGS) entry which is preliminary data.</text>
</comment>
<organism evidence="1 2">
    <name type="scientific">Chromobacterium piscinae</name>
    <dbReference type="NCBI Taxonomy" id="686831"/>
    <lineage>
        <taxon>Bacteria</taxon>
        <taxon>Pseudomonadati</taxon>
        <taxon>Pseudomonadota</taxon>
        <taxon>Betaproteobacteria</taxon>
        <taxon>Neisseriales</taxon>
        <taxon>Chromobacteriaceae</taxon>
        <taxon>Chromobacterium</taxon>
    </lineage>
</organism>
<gene>
    <name evidence="1" type="ORF">ABH309_12010</name>
</gene>
<evidence type="ECO:0000313" key="2">
    <source>
        <dbReference type="Proteomes" id="UP001438292"/>
    </source>
</evidence>
<dbReference type="EMBL" id="JBDQQU010000011">
    <property type="protein sequence ID" value="MEO3955187.1"/>
    <property type="molecule type" value="Genomic_DNA"/>
</dbReference>
<keyword evidence="2" id="KW-1185">Reference proteome</keyword>
<dbReference type="InterPro" id="IPR029058">
    <property type="entry name" value="AB_hydrolase_fold"/>
</dbReference>
<proteinExistence type="predicted"/>
<dbReference type="SUPFAM" id="SSF53474">
    <property type="entry name" value="alpha/beta-Hydrolases"/>
    <property type="match status" value="1"/>
</dbReference>
<dbReference type="Proteomes" id="UP001438292">
    <property type="component" value="Unassembled WGS sequence"/>
</dbReference>
<name>A0ABV0H5E6_9NEIS</name>